<evidence type="ECO:0000313" key="10">
    <source>
        <dbReference type="Proteomes" id="UP000273022"/>
    </source>
</evidence>
<feature type="domain" description="Mce/MlaD" evidence="8">
    <location>
        <begin position="158"/>
        <end position="227"/>
    </location>
</feature>
<dbReference type="Pfam" id="PF02470">
    <property type="entry name" value="MlaD"/>
    <property type="match status" value="6"/>
</dbReference>
<feature type="domain" description="Mce/MlaD" evidence="8">
    <location>
        <begin position="386"/>
        <end position="451"/>
    </location>
</feature>
<evidence type="ECO:0000256" key="1">
    <source>
        <dbReference type="ARBA" id="ARBA00004533"/>
    </source>
</evidence>
<feature type="domain" description="Mce/MlaD" evidence="8">
    <location>
        <begin position="629"/>
        <end position="719"/>
    </location>
</feature>
<evidence type="ECO:0000259" key="8">
    <source>
        <dbReference type="Pfam" id="PF02470"/>
    </source>
</evidence>
<name>A0A3A6TQD5_9GAMM</name>
<dbReference type="InterPro" id="IPR051800">
    <property type="entry name" value="PqiA-PqiB_transport"/>
</dbReference>
<accession>A0A3A6TQD5</accession>
<proteinExistence type="predicted"/>
<keyword evidence="6 7" id="KW-0472">Membrane</keyword>
<dbReference type="InterPro" id="IPR003399">
    <property type="entry name" value="Mce/MlaD"/>
</dbReference>
<dbReference type="PANTHER" id="PTHR30462">
    <property type="entry name" value="INTERMEMBRANE TRANSPORT PROTEIN PQIB-RELATED"/>
    <property type="match status" value="1"/>
</dbReference>
<gene>
    <name evidence="9" type="ORF">D5R81_10930</name>
</gene>
<keyword evidence="2" id="KW-1003">Cell membrane</keyword>
<evidence type="ECO:0000256" key="2">
    <source>
        <dbReference type="ARBA" id="ARBA00022475"/>
    </source>
</evidence>
<dbReference type="AlphaFoldDB" id="A0A3A6TQD5"/>
<dbReference type="GO" id="GO:0005886">
    <property type="term" value="C:plasma membrane"/>
    <property type="evidence" value="ECO:0007669"/>
    <property type="project" value="UniProtKB-SubCell"/>
</dbReference>
<keyword evidence="4 7" id="KW-0812">Transmembrane</keyword>
<dbReference type="OrthoDB" id="9806984at2"/>
<sequence>MIQTETPKIVKKKLFSPVWLLPVVAIILGIWLIIRGIHDAGIEIEIHFPNATGIEIGKTLVKYQGVTVGKVTDIAIEPDLRGVEVTVNMNYRGISFLNENTQFWLVSPKASITKIEGLDTLFSGNYIAIKPGDGNMALRFEASLEAPAQMPASEGMLVTLFADKLSSLDIGSHVFYRQIPVGNVVSYRLNQDDKVAISVFIQKQYANLIKKGTHFWNSSGVQIDASLSGISVKSESLASLIAGGISFNSPKDSESAKSGDIYKLYDSEENALGGKEFTITTSNAESVNKGTPIKYRGVNIGEIVSKRLINLGRVELSARIYQHYAHLLTGSAKFWVEGADISLSGIKNPERLISGSVISFLPGQGAAKSEYPILSETPDAAKQKNVKINITSDQNYGLSIGAEIKYKDITIGKISALALNGSFTQVDFTAEIRPEFKPLLTNNSYFVPKSAFALEASLDKVSVKTTGISSAITGAIVLMKHHGKTTNSTAQFALYESLDNAMSIFEQSNTTLIGLSNKNAADLQKGSLVYYKKMQIGKIQSVNWQAQTDSFDIKVGIQKEFTSLLSNKTVFWRNSAAKINASLSGIEVDVAPLQGALKGSISLGLIETSQYNKPNTQLYDSKNLALNQAQPITIVFPASVKLKAKAEIRYQGFQVGKVQAVSLNKDLKSVTVIAYLYGEYARYFNKTDSQFVIIDADISLAGITAPETIITGPYINAIPSLGSGTKINTTTPTSNFVGKLANETYANLPKGAVKILLIKPELGSINMGTRIFFRGIAIGQVDGYKLSANGNDVMVLAHITKKYAPLVNSTSKFWKRSGIKVDAGLFSGVQVDTGSLENILVGGIAVATEHSTDSTNALTDSSSFMLHDEAKQDWIKWKFK</sequence>
<dbReference type="Proteomes" id="UP000273022">
    <property type="component" value="Unassembled WGS sequence"/>
</dbReference>
<dbReference type="PANTHER" id="PTHR30462:SF0">
    <property type="entry name" value="INTERMEMBRANE TRANSPORT PROTEIN YEBT"/>
    <property type="match status" value="1"/>
</dbReference>
<protein>
    <submittedName>
        <fullName evidence="9">MCE family protein</fullName>
    </submittedName>
</protein>
<evidence type="ECO:0000256" key="6">
    <source>
        <dbReference type="ARBA" id="ARBA00023136"/>
    </source>
</evidence>
<feature type="domain" description="Mce/MlaD" evidence="8">
    <location>
        <begin position="41"/>
        <end position="132"/>
    </location>
</feature>
<evidence type="ECO:0000256" key="3">
    <source>
        <dbReference type="ARBA" id="ARBA00022519"/>
    </source>
</evidence>
<evidence type="ECO:0000256" key="7">
    <source>
        <dbReference type="SAM" id="Phobius"/>
    </source>
</evidence>
<reference evidence="9 10" key="1">
    <citation type="submission" date="2018-09" db="EMBL/GenBank/DDBJ databases">
        <title>Phylogeny of the Shewanellaceae, and recommendation for two new genera, Pseudoshewanella and Parashewanella.</title>
        <authorList>
            <person name="Wang G."/>
        </authorList>
    </citation>
    <scope>NUCLEOTIDE SEQUENCE [LARGE SCALE GENOMIC DNA]</scope>
    <source>
        <strain evidence="9 10">KCTC 22492</strain>
    </source>
</reference>
<feature type="domain" description="Mce/MlaD" evidence="8">
    <location>
        <begin position="274"/>
        <end position="363"/>
    </location>
</feature>
<organism evidence="9 10">
    <name type="scientific">Parashewanella spongiae</name>
    <dbReference type="NCBI Taxonomy" id="342950"/>
    <lineage>
        <taxon>Bacteria</taxon>
        <taxon>Pseudomonadati</taxon>
        <taxon>Pseudomonadota</taxon>
        <taxon>Gammaproteobacteria</taxon>
        <taxon>Alteromonadales</taxon>
        <taxon>Shewanellaceae</taxon>
        <taxon>Parashewanella</taxon>
    </lineage>
</organism>
<evidence type="ECO:0000256" key="4">
    <source>
        <dbReference type="ARBA" id="ARBA00022692"/>
    </source>
</evidence>
<comment type="subcellular location">
    <subcellularLocation>
        <location evidence="1">Cell inner membrane</location>
    </subcellularLocation>
</comment>
<dbReference type="EMBL" id="QYYH01000062">
    <property type="protein sequence ID" value="RJY14661.1"/>
    <property type="molecule type" value="Genomic_DNA"/>
</dbReference>
<evidence type="ECO:0000313" key="9">
    <source>
        <dbReference type="EMBL" id="RJY14661.1"/>
    </source>
</evidence>
<feature type="domain" description="Mce/MlaD" evidence="8">
    <location>
        <begin position="760"/>
        <end position="812"/>
    </location>
</feature>
<keyword evidence="5 7" id="KW-1133">Transmembrane helix</keyword>
<keyword evidence="3" id="KW-0997">Cell inner membrane</keyword>
<feature type="transmembrane region" description="Helical" evidence="7">
    <location>
        <begin position="14"/>
        <end position="34"/>
    </location>
</feature>
<comment type="caution">
    <text evidence="9">The sequence shown here is derived from an EMBL/GenBank/DDBJ whole genome shotgun (WGS) entry which is preliminary data.</text>
</comment>
<evidence type="ECO:0000256" key="5">
    <source>
        <dbReference type="ARBA" id="ARBA00022989"/>
    </source>
</evidence>
<dbReference type="RefSeq" id="WP_121853675.1">
    <property type="nucleotide sequence ID" value="NZ_CP037952.1"/>
</dbReference>
<keyword evidence="10" id="KW-1185">Reference proteome</keyword>